<protein>
    <submittedName>
        <fullName evidence="3">Uncharacterized protein</fullName>
    </submittedName>
</protein>
<accession>R4Z534</accession>
<keyword evidence="2" id="KW-0812">Transmembrane</keyword>
<keyword evidence="4" id="KW-1185">Reference proteome</keyword>
<evidence type="ECO:0000256" key="2">
    <source>
        <dbReference type="SAM" id="Phobius"/>
    </source>
</evidence>
<evidence type="ECO:0000256" key="1">
    <source>
        <dbReference type="SAM" id="MobiDB-lite"/>
    </source>
</evidence>
<dbReference type="RefSeq" id="WP_012228493.1">
    <property type="nucleotide sequence ID" value="NZ_HG422565.1"/>
</dbReference>
<keyword evidence="2" id="KW-0472">Membrane</keyword>
<keyword evidence="2" id="KW-1133">Transmembrane helix</keyword>
<feature type="compositionally biased region" description="Basic and acidic residues" evidence="1">
    <location>
        <begin position="27"/>
        <end position="36"/>
    </location>
</feature>
<name>R4Z534_9ACTN</name>
<feature type="transmembrane region" description="Helical" evidence="2">
    <location>
        <begin position="39"/>
        <end position="62"/>
    </location>
</feature>
<evidence type="ECO:0000313" key="4">
    <source>
        <dbReference type="Proteomes" id="UP000018291"/>
    </source>
</evidence>
<dbReference type="HOGENOM" id="CLU_2859366_0_0_11"/>
<gene>
    <name evidence="3" type="ORF">BN381_40025</name>
</gene>
<evidence type="ECO:0000313" key="3">
    <source>
        <dbReference type="EMBL" id="CCM64411.1"/>
    </source>
</evidence>
<organism evidence="3 4">
    <name type="scientific">Candidatus Neomicrothrix parvicella RN1</name>
    <dbReference type="NCBI Taxonomy" id="1229780"/>
    <lineage>
        <taxon>Bacteria</taxon>
        <taxon>Bacillati</taxon>
        <taxon>Actinomycetota</taxon>
        <taxon>Acidimicrobiia</taxon>
        <taxon>Acidimicrobiales</taxon>
        <taxon>Microthrixaceae</taxon>
        <taxon>Candidatus Neomicrothrix</taxon>
    </lineage>
</organism>
<feature type="region of interest" description="Disordered" evidence="1">
    <location>
        <begin position="1"/>
        <end position="36"/>
    </location>
</feature>
<dbReference type="AlphaFoldDB" id="R4Z534"/>
<proteinExistence type="predicted"/>
<dbReference type="EMBL" id="CANL01000034">
    <property type="protein sequence ID" value="CCM64411.1"/>
    <property type="molecule type" value="Genomic_DNA"/>
</dbReference>
<comment type="caution">
    <text evidence="3">The sequence shown here is derived from an EMBL/GenBank/DDBJ whole genome shotgun (WGS) entry which is preliminary data.</text>
</comment>
<dbReference type="Proteomes" id="UP000018291">
    <property type="component" value="Unassembled WGS sequence"/>
</dbReference>
<reference evidence="3 4" key="1">
    <citation type="journal article" date="2013" name="ISME J.">
        <title>Metabolic model for the filamentous 'Candidatus Microthrix parvicella' based on genomic and metagenomic analyses.</title>
        <authorList>
            <person name="Jon McIlroy S."/>
            <person name="Kristiansen R."/>
            <person name="Albertsen M."/>
            <person name="Michael Karst S."/>
            <person name="Rossetti S."/>
            <person name="Lund Nielsen J."/>
            <person name="Tandoi V."/>
            <person name="James Seviour R."/>
            <person name="Nielsen P.H."/>
        </authorList>
    </citation>
    <scope>NUCLEOTIDE SEQUENCE [LARGE SCALE GENOMIC DNA]</scope>
    <source>
        <strain evidence="3 4">RN1</strain>
    </source>
</reference>
<feature type="compositionally biased region" description="Basic residues" evidence="1">
    <location>
        <begin position="7"/>
        <end position="19"/>
    </location>
</feature>
<sequence>MGSSTSKPRKGHKKPKHLPKVGSPANERWEHETRKRQDFGSGVTAVIIGVILVAGLIGVLVITL</sequence>